<evidence type="ECO:0000256" key="1">
    <source>
        <dbReference type="SAM" id="MobiDB-lite"/>
    </source>
</evidence>
<feature type="region of interest" description="Disordered" evidence="1">
    <location>
        <begin position="84"/>
        <end position="154"/>
    </location>
</feature>
<accession>A0A0M0J9T6</accession>
<keyword evidence="3" id="KW-1185">Reference proteome</keyword>
<dbReference type="EMBL" id="JWZX01003219">
    <property type="protein sequence ID" value="KOO23112.1"/>
    <property type="molecule type" value="Genomic_DNA"/>
</dbReference>
<comment type="caution">
    <text evidence="2">The sequence shown here is derived from an EMBL/GenBank/DDBJ whole genome shotgun (WGS) entry which is preliminary data.</text>
</comment>
<evidence type="ECO:0000313" key="3">
    <source>
        <dbReference type="Proteomes" id="UP000037460"/>
    </source>
</evidence>
<dbReference type="Proteomes" id="UP000037460">
    <property type="component" value="Unassembled WGS sequence"/>
</dbReference>
<sequence length="154" mass="16860">MADAVEPMPAASHSPEAPPLAAANTNAFKPPRKRLINFGELTRGGRTRISMGRRRPPPNRLTPMSIDEDATLLTGFARQYSEESNAPAQLMVHSSPPAFDTQKGRLGSRSRGERSRGLESSQRLTFDMYRGISSPAKLHAPEQAKRQRAPNAAQ</sequence>
<evidence type="ECO:0000313" key="2">
    <source>
        <dbReference type="EMBL" id="KOO23112.1"/>
    </source>
</evidence>
<gene>
    <name evidence="2" type="ORF">Ctob_002992</name>
</gene>
<organism evidence="2 3">
    <name type="scientific">Chrysochromulina tobinii</name>
    <dbReference type="NCBI Taxonomy" id="1460289"/>
    <lineage>
        <taxon>Eukaryota</taxon>
        <taxon>Haptista</taxon>
        <taxon>Haptophyta</taxon>
        <taxon>Prymnesiophyceae</taxon>
        <taxon>Prymnesiales</taxon>
        <taxon>Chrysochromulinaceae</taxon>
        <taxon>Chrysochromulina</taxon>
    </lineage>
</organism>
<name>A0A0M0J9T6_9EUKA</name>
<feature type="non-terminal residue" evidence="2">
    <location>
        <position position="154"/>
    </location>
</feature>
<feature type="region of interest" description="Disordered" evidence="1">
    <location>
        <begin position="1"/>
        <end position="65"/>
    </location>
</feature>
<dbReference type="AlphaFoldDB" id="A0A0M0J9T6"/>
<protein>
    <submittedName>
        <fullName evidence="2">Uncharacterized protein</fullName>
    </submittedName>
</protein>
<proteinExistence type="predicted"/>
<reference evidence="3" key="1">
    <citation type="journal article" date="2015" name="PLoS Genet.">
        <title>Genome Sequence and Transcriptome Analyses of Chrysochromulina tobin: Metabolic Tools for Enhanced Algal Fitness in the Prominent Order Prymnesiales (Haptophyceae).</title>
        <authorList>
            <person name="Hovde B.T."/>
            <person name="Deodato C.R."/>
            <person name="Hunsperger H.M."/>
            <person name="Ryken S.A."/>
            <person name="Yost W."/>
            <person name="Jha R.K."/>
            <person name="Patterson J."/>
            <person name="Monnat R.J. Jr."/>
            <person name="Barlow S.B."/>
            <person name="Starkenburg S.R."/>
            <person name="Cattolico R.A."/>
        </authorList>
    </citation>
    <scope>NUCLEOTIDE SEQUENCE</scope>
    <source>
        <strain evidence="3">CCMP291</strain>
    </source>
</reference>